<dbReference type="InterPro" id="IPR026350">
    <property type="entry name" value="GxxExxY"/>
</dbReference>
<proteinExistence type="predicted"/>
<gene>
    <name evidence="1" type="ORF">LCGC14_2339790</name>
</gene>
<feature type="non-terminal residue" evidence="1">
    <location>
        <position position="57"/>
    </location>
</feature>
<dbReference type="AlphaFoldDB" id="A0A0F9CZX2"/>
<dbReference type="EMBL" id="LAZR01033824">
    <property type="protein sequence ID" value="KKL47016.1"/>
    <property type="molecule type" value="Genomic_DNA"/>
</dbReference>
<dbReference type="NCBIfam" id="TIGR04256">
    <property type="entry name" value="GxxExxY"/>
    <property type="match status" value="1"/>
</dbReference>
<protein>
    <recommendedName>
        <fullName evidence="2">GxxExxY protein</fullName>
    </recommendedName>
</protein>
<dbReference type="Pfam" id="PF13366">
    <property type="entry name" value="PDDEXK_3"/>
    <property type="match status" value="1"/>
</dbReference>
<sequence length="57" mass="6590">MDINDITYQINGAVFEVNRILGHGFLERVYRNALLIELRKRGLKAESEVPIQVQYKG</sequence>
<accession>A0A0F9CZX2</accession>
<name>A0A0F9CZX2_9ZZZZ</name>
<comment type="caution">
    <text evidence="1">The sequence shown here is derived from an EMBL/GenBank/DDBJ whole genome shotgun (WGS) entry which is preliminary data.</text>
</comment>
<evidence type="ECO:0000313" key="1">
    <source>
        <dbReference type="EMBL" id="KKL47016.1"/>
    </source>
</evidence>
<reference evidence="1" key="1">
    <citation type="journal article" date="2015" name="Nature">
        <title>Complex archaea that bridge the gap between prokaryotes and eukaryotes.</title>
        <authorList>
            <person name="Spang A."/>
            <person name="Saw J.H."/>
            <person name="Jorgensen S.L."/>
            <person name="Zaremba-Niedzwiedzka K."/>
            <person name="Martijn J."/>
            <person name="Lind A.E."/>
            <person name="van Eijk R."/>
            <person name="Schleper C."/>
            <person name="Guy L."/>
            <person name="Ettema T.J."/>
        </authorList>
    </citation>
    <scope>NUCLEOTIDE SEQUENCE</scope>
</reference>
<organism evidence="1">
    <name type="scientific">marine sediment metagenome</name>
    <dbReference type="NCBI Taxonomy" id="412755"/>
    <lineage>
        <taxon>unclassified sequences</taxon>
        <taxon>metagenomes</taxon>
        <taxon>ecological metagenomes</taxon>
    </lineage>
</organism>
<evidence type="ECO:0008006" key="2">
    <source>
        <dbReference type="Google" id="ProtNLM"/>
    </source>
</evidence>